<keyword evidence="1" id="KW-0732">Signal</keyword>
<comment type="caution">
    <text evidence="2">The sequence shown here is derived from an EMBL/GenBank/DDBJ whole genome shotgun (WGS) entry which is preliminary data.</text>
</comment>
<evidence type="ECO:0000313" key="3">
    <source>
        <dbReference type="Proteomes" id="UP000199588"/>
    </source>
</evidence>
<feature type="chain" id="PRO_5046332929" evidence="1">
    <location>
        <begin position="24"/>
        <end position="124"/>
    </location>
</feature>
<accession>A0A1G5AWP0</accession>
<dbReference type="EMBL" id="FMUQ01000003">
    <property type="protein sequence ID" value="SCX82308.1"/>
    <property type="molecule type" value="Genomic_DNA"/>
</dbReference>
<evidence type="ECO:0000313" key="2">
    <source>
        <dbReference type="EMBL" id="SCX82308.1"/>
    </source>
</evidence>
<dbReference type="Proteomes" id="UP000199588">
    <property type="component" value="Unassembled WGS sequence"/>
</dbReference>
<feature type="signal peptide" evidence="1">
    <location>
        <begin position="1"/>
        <end position="23"/>
    </location>
</feature>
<dbReference type="RefSeq" id="WP_011199451.1">
    <property type="nucleotide sequence ID" value="NZ_CP015031.1"/>
</dbReference>
<organism evidence="2 3">
    <name type="scientific">Basfia succiniciproducens</name>
    <dbReference type="NCBI Taxonomy" id="653940"/>
    <lineage>
        <taxon>Bacteria</taxon>
        <taxon>Pseudomonadati</taxon>
        <taxon>Pseudomonadota</taxon>
        <taxon>Gammaproteobacteria</taxon>
        <taxon>Pasteurellales</taxon>
        <taxon>Pasteurellaceae</taxon>
        <taxon>Basfia</taxon>
    </lineage>
</organism>
<gene>
    <name evidence="2" type="ORF">SAMN02910354_00504</name>
</gene>
<keyword evidence="3" id="KW-1185">Reference proteome</keyword>
<sequence>MKTNLKLGLLIGALGLFSTGAMAAHLPDEIYQPRGAKVIKADRQGKGEFEVEFRLDAREHRIPVLAEKAISHARYHGFRLVESEIEHDDADLKFKRGDQEMDIEIELKDHHRIEYKAELDLDKN</sequence>
<name>A0A1G5AWP0_9PAST</name>
<proteinExistence type="predicted"/>
<protein>
    <submittedName>
        <fullName evidence="2">Uncharacterized protein</fullName>
    </submittedName>
</protein>
<reference evidence="2 3" key="1">
    <citation type="submission" date="2016-10" db="EMBL/GenBank/DDBJ databases">
        <authorList>
            <person name="Varghese N."/>
            <person name="Submissions S."/>
        </authorList>
    </citation>
    <scope>NUCLEOTIDE SEQUENCE [LARGE SCALE GENOMIC DNA]</scope>
    <source>
        <strain evidence="2 3">DSM 22022</strain>
    </source>
</reference>
<evidence type="ECO:0000256" key="1">
    <source>
        <dbReference type="SAM" id="SignalP"/>
    </source>
</evidence>